<dbReference type="OrthoDB" id="5431211at2759"/>
<dbReference type="HOGENOM" id="CLU_370095_0_0_1"/>
<sequence>MGPPKKRRLRNSTIDSLAIINQISGGADSSRRNTIHIAPTSTPSRSLTSGVHNLTHEFRNATDFHQPGSEPPPKRQLRSRAIHSAPREDIGAPEIRLSQSSASEEEVYSETRSDDDSVDEQYDDPGQNDSAVPGSEEAFEDGRHHEDVDDEAYSAGNDPLPNSIQLMSDDSEPLAGDPSDYETAQSDSLPNSSRAAPQSRGIAMSKNQRARSTRQRSNLDLMTALDFNFYDSDCDAQEEESVPGESGGGIVRARQLEAAALADVETDKLAGGFRKKTLPQTLNKTRVNPFQECPQASDADESDSGQSEPKLNNRSSTVHRPKVQVSNSKAQNIQGVVSQAPEIQNSDIHELAGSESNVRVSGTRDSVVQKQNDPAPIVQIPVVQIPGVKPSWEESDSPAPGSPESDSSESNLQEPGSPESTSPVPDAPVTEFQESEVQEAGLPTINGNEPNPHKNEVRKLRRWLAEQIETSPQGALWEIVQSTRRVLRHAMTQPMPECLRGADSEITEMRQLYYEITNDARISNRTQKKLLNLCHAIRTEAQWIFEYAAEEVPEETGEGARLLDQFEAYVVGRLITIVEFGYKTYVTLGHRAESQFLGVLGLLMWCSKQICNYAKTSYLRETKARSKAILLPLKRLIQYVETGDLDTSRTSSRVSSSSRPLRSSQASISHSQDESSGFPRWSQSTQSDLHSSWRTWSVDEEDALRESVHLFSGECEDKSDLIPLIISHFGDRLRRRTFRDIEAKLDEFHSLS</sequence>
<evidence type="ECO:0000313" key="3">
    <source>
        <dbReference type="Proteomes" id="UP000019376"/>
    </source>
</evidence>
<protein>
    <submittedName>
        <fullName evidence="2">Uncharacterized protein</fullName>
    </submittedName>
</protein>
<feature type="compositionally biased region" description="Polar residues" evidence="1">
    <location>
        <begin position="404"/>
        <end position="423"/>
    </location>
</feature>
<organism evidence="2 3">
    <name type="scientific">Penicillium oxalicum (strain 114-2 / CGMCC 5302)</name>
    <name type="common">Penicillium decumbens</name>
    <dbReference type="NCBI Taxonomy" id="933388"/>
    <lineage>
        <taxon>Eukaryota</taxon>
        <taxon>Fungi</taxon>
        <taxon>Dikarya</taxon>
        <taxon>Ascomycota</taxon>
        <taxon>Pezizomycotina</taxon>
        <taxon>Eurotiomycetes</taxon>
        <taxon>Eurotiomycetidae</taxon>
        <taxon>Eurotiales</taxon>
        <taxon>Aspergillaceae</taxon>
        <taxon>Penicillium</taxon>
    </lineage>
</organism>
<feature type="region of interest" description="Disordered" evidence="1">
    <location>
        <begin position="647"/>
        <end position="685"/>
    </location>
</feature>
<feature type="compositionally biased region" description="Polar residues" evidence="1">
    <location>
        <begin position="354"/>
        <end position="372"/>
    </location>
</feature>
<accession>S7ZUC8</accession>
<feature type="compositionally biased region" description="Low complexity" evidence="1">
    <location>
        <begin position="376"/>
        <end position="386"/>
    </location>
</feature>
<feature type="compositionally biased region" description="Polar residues" evidence="1">
    <location>
        <begin position="278"/>
        <end position="288"/>
    </location>
</feature>
<feature type="compositionally biased region" description="Polar residues" evidence="1">
    <location>
        <begin position="304"/>
        <end position="316"/>
    </location>
</feature>
<dbReference type="EMBL" id="KB644415">
    <property type="protein sequence ID" value="EPS34044.1"/>
    <property type="molecule type" value="Genomic_DNA"/>
</dbReference>
<evidence type="ECO:0000313" key="2">
    <source>
        <dbReference type="EMBL" id="EPS34044.1"/>
    </source>
</evidence>
<feature type="compositionally biased region" description="Polar residues" evidence="1">
    <location>
        <begin position="182"/>
        <end position="196"/>
    </location>
</feature>
<feature type="compositionally biased region" description="Polar residues" evidence="1">
    <location>
        <begin position="323"/>
        <end position="346"/>
    </location>
</feature>
<feature type="compositionally biased region" description="Low complexity" evidence="1">
    <location>
        <begin position="648"/>
        <end position="669"/>
    </location>
</feature>
<feature type="region of interest" description="Disordered" evidence="1">
    <location>
        <begin position="25"/>
        <end position="217"/>
    </location>
</feature>
<keyword evidence="3" id="KW-1185">Reference proteome</keyword>
<evidence type="ECO:0000256" key="1">
    <source>
        <dbReference type="SAM" id="MobiDB-lite"/>
    </source>
</evidence>
<dbReference type="AlphaFoldDB" id="S7ZUC8"/>
<gene>
    <name evidence="2" type="ORF">PDE_09006</name>
</gene>
<reference evidence="2 3" key="1">
    <citation type="journal article" date="2013" name="PLoS ONE">
        <title>Genomic and secretomic analyses reveal unique features of the lignocellulolytic enzyme system of Penicillium decumbens.</title>
        <authorList>
            <person name="Liu G."/>
            <person name="Zhang L."/>
            <person name="Wei X."/>
            <person name="Zou G."/>
            <person name="Qin Y."/>
            <person name="Ma L."/>
            <person name="Li J."/>
            <person name="Zheng H."/>
            <person name="Wang S."/>
            <person name="Wang C."/>
            <person name="Xun L."/>
            <person name="Zhao G.-P."/>
            <person name="Zhou Z."/>
            <person name="Qu Y."/>
        </authorList>
    </citation>
    <scope>NUCLEOTIDE SEQUENCE [LARGE SCALE GENOMIC DNA]</scope>
    <source>
        <strain evidence="3">114-2 / CGMCC 5302</strain>
    </source>
</reference>
<dbReference type="Proteomes" id="UP000019376">
    <property type="component" value="Unassembled WGS sequence"/>
</dbReference>
<feature type="compositionally biased region" description="Polar residues" evidence="1">
    <location>
        <begin position="39"/>
        <end position="52"/>
    </location>
</feature>
<dbReference type="STRING" id="933388.S7ZUC8"/>
<proteinExistence type="predicted"/>
<feature type="region of interest" description="Disordered" evidence="1">
    <location>
        <begin position="265"/>
        <end position="454"/>
    </location>
</feature>
<name>S7ZUC8_PENO1</name>